<protein>
    <recommendedName>
        <fullName evidence="2">Zn(2)-C6 fungal-type domain-containing protein</fullName>
    </recommendedName>
</protein>
<keyword evidence="4" id="KW-1185">Reference proteome</keyword>
<feature type="domain" description="Zn(2)-C6 fungal-type" evidence="2">
    <location>
        <begin position="18"/>
        <end position="47"/>
    </location>
</feature>
<dbReference type="EMBL" id="WTPW01000920">
    <property type="protein sequence ID" value="KAF0469410.1"/>
    <property type="molecule type" value="Genomic_DNA"/>
</dbReference>
<reference evidence="3 4" key="1">
    <citation type="journal article" date="2019" name="Environ. Microbiol.">
        <title>At the nexus of three kingdoms: the genome of the mycorrhizal fungus Gigaspora margarita provides insights into plant, endobacterial and fungal interactions.</title>
        <authorList>
            <person name="Venice F."/>
            <person name="Ghignone S."/>
            <person name="Salvioli di Fossalunga A."/>
            <person name="Amselem J."/>
            <person name="Novero M."/>
            <person name="Xianan X."/>
            <person name="Sedzielewska Toro K."/>
            <person name="Morin E."/>
            <person name="Lipzen A."/>
            <person name="Grigoriev I.V."/>
            <person name="Henrissat B."/>
            <person name="Martin F.M."/>
            <person name="Bonfante P."/>
        </authorList>
    </citation>
    <scope>NUCLEOTIDE SEQUENCE [LARGE SCALE GENOMIC DNA]</scope>
    <source>
        <strain evidence="3 4">BEG34</strain>
    </source>
</reference>
<dbReference type="Pfam" id="PF00172">
    <property type="entry name" value="Zn_clus"/>
    <property type="match status" value="1"/>
</dbReference>
<dbReference type="SMART" id="SM00066">
    <property type="entry name" value="GAL4"/>
    <property type="match status" value="1"/>
</dbReference>
<dbReference type="OrthoDB" id="2436710at2759"/>
<proteinExistence type="predicted"/>
<organism evidence="3 4">
    <name type="scientific">Gigaspora margarita</name>
    <dbReference type="NCBI Taxonomy" id="4874"/>
    <lineage>
        <taxon>Eukaryota</taxon>
        <taxon>Fungi</taxon>
        <taxon>Fungi incertae sedis</taxon>
        <taxon>Mucoromycota</taxon>
        <taxon>Glomeromycotina</taxon>
        <taxon>Glomeromycetes</taxon>
        <taxon>Diversisporales</taxon>
        <taxon>Gigasporaceae</taxon>
        <taxon>Gigaspora</taxon>
    </lineage>
</organism>
<feature type="region of interest" description="Disordered" evidence="1">
    <location>
        <begin position="52"/>
        <end position="86"/>
    </location>
</feature>
<dbReference type="Proteomes" id="UP000439903">
    <property type="component" value="Unassembled WGS sequence"/>
</dbReference>
<comment type="caution">
    <text evidence="3">The sequence shown here is derived from an EMBL/GenBank/DDBJ whole genome shotgun (WGS) entry which is preliminary data.</text>
</comment>
<gene>
    <name evidence="3" type="ORF">F8M41_025551</name>
</gene>
<evidence type="ECO:0000313" key="4">
    <source>
        <dbReference type="Proteomes" id="UP000439903"/>
    </source>
</evidence>
<dbReference type="InterPro" id="IPR001138">
    <property type="entry name" value="Zn2Cys6_DnaBD"/>
</dbReference>
<dbReference type="AlphaFoldDB" id="A0A8H3XJ14"/>
<name>A0A8H3XJ14_GIGMA</name>
<evidence type="ECO:0000259" key="2">
    <source>
        <dbReference type="PROSITE" id="PS50048"/>
    </source>
</evidence>
<sequence length="134" mass="15227">MKKKGDKFPIIRQKVTIACICCRKRRSKCSGPPLCLRCKDNNLNCQFITPVSKRGPPKGVPKKNLSNQVHPKKNEESQTQKVQSSGFDNNILITSTIPIPMQESQIISREYGYTYLCTYNNSEIIKLDISTLHI</sequence>
<dbReference type="SUPFAM" id="SSF57701">
    <property type="entry name" value="Zn2/Cys6 DNA-binding domain"/>
    <property type="match status" value="1"/>
</dbReference>
<dbReference type="CDD" id="cd00067">
    <property type="entry name" value="GAL4"/>
    <property type="match status" value="1"/>
</dbReference>
<dbReference type="PROSITE" id="PS50048">
    <property type="entry name" value="ZN2_CY6_FUNGAL_2"/>
    <property type="match status" value="1"/>
</dbReference>
<dbReference type="GO" id="GO:0000981">
    <property type="term" value="F:DNA-binding transcription factor activity, RNA polymerase II-specific"/>
    <property type="evidence" value="ECO:0007669"/>
    <property type="project" value="InterPro"/>
</dbReference>
<dbReference type="Gene3D" id="4.10.240.10">
    <property type="entry name" value="Zn(2)-C6 fungal-type DNA-binding domain"/>
    <property type="match status" value="1"/>
</dbReference>
<dbReference type="GO" id="GO:0008270">
    <property type="term" value="F:zinc ion binding"/>
    <property type="evidence" value="ECO:0007669"/>
    <property type="project" value="InterPro"/>
</dbReference>
<evidence type="ECO:0000256" key="1">
    <source>
        <dbReference type="SAM" id="MobiDB-lite"/>
    </source>
</evidence>
<evidence type="ECO:0000313" key="3">
    <source>
        <dbReference type="EMBL" id="KAF0469410.1"/>
    </source>
</evidence>
<dbReference type="PROSITE" id="PS00463">
    <property type="entry name" value="ZN2_CY6_FUNGAL_1"/>
    <property type="match status" value="1"/>
</dbReference>
<accession>A0A8H3XJ14</accession>
<dbReference type="InterPro" id="IPR036864">
    <property type="entry name" value="Zn2-C6_fun-type_DNA-bd_sf"/>
</dbReference>